<comment type="caution">
    <text evidence="2">The sequence shown here is derived from an EMBL/GenBank/DDBJ whole genome shotgun (WGS) entry which is preliminary data.</text>
</comment>
<dbReference type="AlphaFoldDB" id="A0ABD2B608"/>
<keyword evidence="3" id="KW-1185">Reference proteome</keyword>
<feature type="compositionally biased region" description="Low complexity" evidence="1">
    <location>
        <begin position="371"/>
        <end position="382"/>
    </location>
</feature>
<dbReference type="EMBL" id="JAYRBN010000100">
    <property type="protein sequence ID" value="KAL2728167.1"/>
    <property type="molecule type" value="Genomic_DNA"/>
</dbReference>
<feature type="region of interest" description="Disordered" evidence="1">
    <location>
        <begin position="360"/>
        <end position="385"/>
    </location>
</feature>
<evidence type="ECO:0000313" key="2">
    <source>
        <dbReference type="EMBL" id="KAL2728167.1"/>
    </source>
</evidence>
<proteinExistence type="predicted"/>
<evidence type="ECO:0000256" key="1">
    <source>
        <dbReference type="SAM" id="MobiDB-lite"/>
    </source>
</evidence>
<dbReference type="Proteomes" id="UP001607303">
    <property type="component" value="Unassembled WGS sequence"/>
</dbReference>
<evidence type="ECO:0000313" key="3">
    <source>
        <dbReference type="Proteomes" id="UP001607303"/>
    </source>
</evidence>
<reference evidence="2 3" key="1">
    <citation type="journal article" date="2024" name="Ann. Entomol. Soc. Am.">
        <title>Genomic analyses of the southern and eastern yellowjacket wasps (Hymenoptera: Vespidae) reveal evolutionary signatures of social life.</title>
        <authorList>
            <person name="Catto M.A."/>
            <person name="Caine P.B."/>
            <person name="Orr S.E."/>
            <person name="Hunt B.G."/>
            <person name="Goodisman M.A.D."/>
        </authorList>
    </citation>
    <scope>NUCLEOTIDE SEQUENCE [LARGE SCALE GENOMIC DNA]</scope>
    <source>
        <strain evidence="2">232</strain>
        <tissue evidence="2">Head and thorax</tissue>
    </source>
</reference>
<name>A0ABD2B608_VESMC</name>
<sequence>MFFKNVNTKINCEVVIFGFARRQQNRTDNDNHWFSSTLNFDEYTSQFPQHSFSANSNEETTRRSTLLSTPVTTTNYWFSSTLNFDIDASQSRSTRFPQVVTKRSCKYITNSFDILYDLFRFKTKWRSGDAFPTSEDCKTASPWVKSTFNFDMHAFSASSNEEVIPPALGSNLLSISTCTRFPQVVTKRSCKYITNSFDILYDLFRFKTKWRSGDAFPTSEDCKALGSNLLTISTCTRFPQVVTKRSCKYITNSFDILYDLFRFKTKWRSGDAFPTSEDCKGIYLPDRQPLGQIYLQFRHARVFRKGHVNTSLILSIFYTIYFVLKQNGEVGMPSPPVRTAKVYICQTANPWVKSTYNFDDDASQPRSTRFPQPVGPQMQQPPRGRTWVGSTCNISKSMSKLYLLVQLCFGLRRGNLEILAEAIRVNINEQTEMQSGDTIPPEPTTKSLLVQLSFGVRRGDLEIFAEAIRANINEQLLVQLCFGLRRGNLEIFAEAIRVNINEQTEMQSGDTIPPETTTKSLLVQLSFGVRRGDLEIFAEAIRANINEQVIQIYNILFNTELQSGDTIPPETTTKSTEMQSGDTIPPETTTKSLLVQLSFGVRRGDLEIFAEAIRANINEQVIQIYLYLNCEVGILSFEGRQQSQLLVQLCIGLRRGNLEILAEAIRVNINEQTEMQSGDTIPPETTTKSLLVQLSFGVRRGDLEIFAEAIRANINEQVIQIYNILFDTEMQSGDTIPPETTTKSLLVQLCIGLRRGNLEILVEAIRVNINEQTEMQSGDTIPVGTTTKSDAIQGVLTKNFRKYNTLFIFSKFCTISFVSAFDFRLSRDFDNLSLRVDLEIFPLSGDLKSISTKIFTFSRDFNNLSPRVDLEIFPLSGDLKSISTSGLRNFSTFRRLKIYLHERQNLSPRVDLEIFPLSGDLKSISTSGLRNFSTFRRLKIYLHEWT</sequence>
<protein>
    <submittedName>
        <fullName evidence="2">Uncharacterized protein</fullName>
    </submittedName>
</protein>
<organism evidence="2 3">
    <name type="scientific">Vespula maculifrons</name>
    <name type="common">Eastern yellow jacket</name>
    <name type="synonym">Wasp</name>
    <dbReference type="NCBI Taxonomy" id="7453"/>
    <lineage>
        <taxon>Eukaryota</taxon>
        <taxon>Metazoa</taxon>
        <taxon>Ecdysozoa</taxon>
        <taxon>Arthropoda</taxon>
        <taxon>Hexapoda</taxon>
        <taxon>Insecta</taxon>
        <taxon>Pterygota</taxon>
        <taxon>Neoptera</taxon>
        <taxon>Endopterygota</taxon>
        <taxon>Hymenoptera</taxon>
        <taxon>Apocrita</taxon>
        <taxon>Aculeata</taxon>
        <taxon>Vespoidea</taxon>
        <taxon>Vespidae</taxon>
        <taxon>Vespinae</taxon>
        <taxon>Vespula</taxon>
    </lineage>
</organism>
<accession>A0ABD2B608</accession>
<gene>
    <name evidence="2" type="ORF">V1477_017443</name>
</gene>